<dbReference type="PROSITE" id="PS51186">
    <property type="entry name" value="GNAT"/>
    <property type="match status" value="1"/>
</dbReference>
<sequence>MTTLQATRISALSASELDTHLPALADVLHACVAGGASVNFLLPYSRENAAAFWRDKVRPGVQSGGLCLLAAWRGDVLEGTVQLDLDTPPNQPHRAEVRKLLVHPRARRLGLARALMREVMAEAARRERHLLTLDTVSDSPAEALYRSLGFEVAGRIPGYAIEPHGARAESTTLMYRRA</sequence>
<dbReference type="GO" id="GO:0016747">
    <property type="term" value="F:acyltransferase activity, transferring groups other than amino-acyl groups"/>
    <property type="evidence" value="ECO:0007669"/>
    <property type="project" value="InterPro"/>
</dbReference>
<evidence type="ECO:0000256" key="2">
    <source>
        <dbReference type="ARBA" id="ARBA00023315"/>
    </source>
</evidence>
<dbReference type="EMBL" id="CP016440">
    <property type="protein sequence ID" value="ANY16450.1"/>
    <property type="molecule type" value="Genomic_DNA"/>
</dbReference>
<evidence type="ECO:0000313" key="6">
    <source>
        <dbReference type="Proteomes" id="UP000053096"/>
    </source>
</evidence>
<evidence type="ECO:0000313" key="5">
    <source>
        <dbReference type="EMBL" id="CUI36519.1"/>
    </source>
</evidence>
<keyword evidence="1 5" id="KW-0808">Transferase</keyword>
<dbReference type="EMBL" id="CYTV01000001">
    <property type="protein sequence ID" value="CUI36519.1"/>
    <property type="molecule type" value="Genomic_DNA"/>
</dbReference>
<dbReference type="RefSeq" id="WP_043209324.1">
    <property type="nucleotide sequence ID" value="NZ_CAJGUP010000197.1"/>
</dbReference>
<dbReference type="PANTHER" id="PTHR43877">
    <property type="entry name" value="AMINOALKYLPHOSPHONATE N-ACETYLTRANSFERASE-RELATED-RELATED"/>
    <property type="match status" value="1"/>
</dbReference>
<dbReference type="InterPro" id="IPR000182">
    <property type="entry name" value="GNAT_dom"/>
</dbReference>
<proteinExistence type="predicted"/>
<keyword evidence="7" id="KW-1185">Reference proteome</keyword>
<protein>
    <submittedName>
        <fullName evidence="5">Acetyltransferase</fullName>
        <ecNumber evidence="5">2.3.1.-</ecNumber>
    </submittedName>
</protein>
<dbReference type="EC" id="2.3.1.-" evidence="5"/>
<dbReference type="Proteomes" id="UP000092950">
    <property type="component" value="Chromosome"/>
</dbReference>
<organism evidence="5 6">
    <name type="scientific">Bordetella pseudohinzii</name>
    <dbReference type="NCBI Taxonomy" id="1331258"/>
    <lineage>
        <taxon>Bacteria</taxon>
        <taxon>Pseudomonadati</taxon>
        <taxon>Pseudomonadota</taxon>
        <taxon>Betaproteobacteria</taxon>
        <taxon>Burkholderiales</taxon>
        <taxon>Alcaligenaceae</taxon>
        <taxon>Bordetella</taxon>
    </lineage>
</organism>
<dbReference type="InterPro" id="IPR016181">
    <property type="entry name" value="Acyl_CoA_acyltransferase"/>
</dbReference>
<keyword evidence="2 5" id="KW-0012">Acyltransferase</keyword>
<dbReference type="KEGG" id="bpdz:BBN53_11415"/>
<dbReference type="Pfam" id="PF00583">
    <property type="entry name" value="Acetyltransf_1"/>
    <property type="match status" value="1"/>
</dbReference>
<gene>
    <name evidence="5" type="primary">ttr</name>
    <name evidence="4" type="ORF">BBN53_11415</name>
    <name evidence="5" type="ORF">ERS370011_00273</name>
</gene>
<evidence type="ECO:0000313" key="7">
    <source>
        <dbReference type="Proteomes" id="UP000092950"/>
    </source>
</evidence>
<evidence type="ECO:0000313" key="4">
    <source>
        <dbReference type="EMBL" id="ANY16450.1"/>
    </source>
</evidence>
<reference evidence="4 7" key="2">
    <citation type="submission" date="2016-07" db="EMBL/GenBank/DDBJ databases">
        <title>Complete genome sequences of Bordetella pseudohinzii.</title>
        <authorList>
            <person name="Spilker T."/>
            <person name="Darrah R."/>
            <person name="LiPuma J.J."/>
        </authorList>
    </citation>
    <scope>NUCLEOTIDE SEQUENCE [LARGE SCALE GENOMIC DNA]</scope>
    <source>
        <strain evidence="4 7">HI4681</strain>
    </source>
</reference>
<dbReference type="SUPFAM" id="SSF55729">
    <property type="entry name" value="Acyl-CoA N-acyltransferases (Nat)"/>
    <property type="match status" value="1"/>
</dbReference>
<dbReference type="CDD" id="cd04301">
    <property type="entry name" value="NAT_SF"/>
    <property type="match status" value="1"/>
</dbReference>
<evidence type="ECO:0000256" key="1">
    <source>
        <dbReference type="ARBA" id="ARBA00022679"/>
    </source>
</evidence>
<dbReference type="AlphaFoldDB" id="A0A0J6C987"/>
<accession>A0A0M9HY53</accession>
<dbReference type="Gene3D" id="3.40.630.30">
    <property type="match status" value="1"/>
</dbReference>
<evidence type="ECO:0000259" key="3">
    <source>
        <dbReference type="PROSITE" id="PS51186"/>
    </source>
</evidence>
<accession>A0A0J6C987</accession>
<dbReference type="Proteomes" id="UP000053096">
    <property type="component" value="Unassembled WGS sequence"/>
</dbReference>
<feature type="domain" description="N-acetyltransferase" evidence="3">
    <location>
        <begin position="7"/>
        <end position="178"/>
    </location>
</feature>
<dbReference type="InterPro" id="IPR050832">
    <property type="entry name" value="Bact_Acetyltransf"/>
</dbReference>
<dbReference type="OrthoDB" id="3389160at2"/>
<reference evidence="5 6" key="1">
    <citation type="submission" date="2015-09" db="EMBL/GenBank/DDBJ databases">
        <authorList>
            <person name="Jackson K.R."/>
            <person name="Lunt B.L."/>
            <person name="Fisher J.N.B."/>
            <person name="Gardner A.V."/>
            <person name="Bailey M.E."/>
            <person name="Deus L.M."/>
            <person name="Earl A.S."/>
            <person name="Gibby P.D."/>
            <person name="Hartmann K.A."/>
            <person name="Liu J.E."/>
            <person name="Manci A.M."/>
            <person name="Nielsen D.A."/>
            <person name="Solomon M.B."/>
            <person name="Breakwell D.P."/>
            <person name="Burnett S.H."/>
            <person name="Grose J.H."/>
        </authorList>
    </citation>
    <scope>NUCLEOTIDE SEQUENCE [LARGE SCALE GENOMIC DNA]</scope>
    <source>
        <strain evidence="5 6">2789STDY5608636</strain>
    </source>
</reference>
<name>A0A0J6C987_9BORD</name>